<evidence type="ECO:0000259" key="1">
    <source>
        <dbReference type="Pfam" id="PF02441"/>
    </source>
</evidence>
<dbReference type="GO" id="GO:0004633">
    <property type="term" value="F:phosphopantothenoylcysteine decarboxylase activity"/>
    <property type="evidence" value="ECO:0007669"/>
    <property type="project" value="TreeGrafter"/>
</dbReference>
<dbReference type="GO" id="GO:0010181">
    <property type="term" value="F:FMN binding"/>
    <property type="evidence" value="ECO:0007669"/>
    <property type="project" value="TreeGrafter"/>
</dbReference>
<dbReference type="InterPro" id="IPR003382">
    <property type="entry name" value="Flavoprotein"/>
</dbReference>
<feature type="domain" description="Flavoprotein" evidence="1">
    <location>
        <begin position="23"/>
        <end position="104"/>
    </location>
</feature>
<dbReference type="PANTHER" id="PTHR14359">
    <property type="entry name" value="HOMO-OLIGOMERIC FLAVIN CONTAINING CYS DECARBOXYLASE FAMILY"/>
    <property type="match status" value="1"/>
</dbReference>
<keyword evidence="3" id="KW-1185">Reference proteome</keyword>
<dbReference type="OrthoDB" id="161343at2"/>
<reference evidence="2 3" key="1">
    <citation type="submission" date="2019-01" db="EMBL/GenBank/DDBJ databases">
        <title>Ktedonosporobacter rubrisoli SCAWS-G2.</title>
        <authorList>
            <person name="Huang Y."/>
            <person name="Yan B."/>
        </authorList>
    </citation>
    <scope>NUCLEOTIDE SEQUENCE [LARGE SCALE GENOMIC DNA]</scope>
    <source>
        <strain evidence="2 3">SCAWS-G2</strain>
    </source>
</reference>
<organism evidence="2 3">
    <name type="scientific">Ktedonosporobacter rubrisoli</name>
    <dbReference type="NCBI Taxonomy" id="2509675"/>
    <lineage>
        <taxon>Bacteria</taxon>
        <taxon>Bacillati</taxon>
        <taxon>Chloroflexota</taxon>
        <taxon>Ktedonobacteria</taxon>
        <taxon>Ktedonobacterales</taxon>
        <taxon>Ktedonosporobacteraceae</taxon>
        <taxon>Ktedonosporobacter</taxon>
    </lineage>
</organism>
<proteinExistence type="predicted"/>
<name>A0A4V0YYF4_KTERU</name>
<dbReference type="Proteomes" id="UP000290365">
    <property type="component" value="Chromosome"/>
</dbReference>
<dbReference type="AlphaFoldDB" id="A0A4V0YYF4"/>
<dbReference type="InterPro" id="IPR036551">
    <property type="entry name" value="Flavin_trans-like"/>
</dbReference>
<protein>
    <submittedName>
        <fullName evidence="2">Flavoprotein</fullName>
    </submittedName>
</protein>
<sequence>MTEEITKRVIYHIVCAAPPAQDVQAFVHLAQAAGWDVCLIATPHAKSFIDGQYLEQLTGHPVRSEFKPIGTTDIFPKMDAMVIAPMTLNTTTKWAQGHADTLALSQLCKGLGLGLPIVAAPCITGPFSRHPAFSPSIALLREYGVKVLYDPERYPAPQIVPWPSILEALNAAASYGPAASF</sequence>
<dbReference type="GO" id="GO:0071513">
    <property type="term" value="C:phosphopantothenoylcysteine decarboxylase complex"/>
    <property type="evidence" value="ECO:0007669"/>
    <property type="project" value="TreeGrafter"/>
</dbReference>
<dbReference type="KEGG" id="kbs:EPA93_08435"/>
<gene>
    <name evidence="2" type="ORF">EPA93_08435</name>
</gene>
<evidence type="ECO:0000313" key="3">
    <source>
        <dbReference type="Proteomes" id="UP000290365"/>
    </source>
</evidence>
<dbReference type="PANTHER" id="PTHR14359:SF6">
    <property type="entry name" value="PHOSPHOPANTOTHENOYLCYSTEINE DECARBOXYLASE"/>
    <property type="match status" value="1"/>
</dbReference>
<dbReference type="EMBL" id="CP035758">
    <property type="protein sequence ID" value="QBD76031.1"/>
    <property type="molecule type" value="Genomic_DNA"/>
</dbReference>
<dbReference type="RefSeq" id="WP_129886627.1">
    <property type="nucleotide sequence ID" value="NZ_CP035758.1"/>
</dbReference>
<dbReference type="SUPFAM" id="SSF52507">
    <property type="entry name" value="Homo-oligomeric flavin-containing Cys decarboxylases, HFCD"/>
    <property type="match status" value="1"/>
</dbReference>
<dbReference type="Pfam" id="PF02441">
    <property type="entry name" value="Flavoprotein"/>
    <property type="match status" value="1"/>
</dbReference>
<dbReference type="Gene3D" id="3.40.50.1950">
    <property type="entry name" value="Flavin prenyltransferase-like"/>
    <property type="match status" value="1"/>
</dbReference>
<accession>A0A4V0YYF4</accession>
<evidence type="ECO:0000313" key="2">
    <source>
        <dbReference type="EMBL" id="QBD76031.1"/>
    </source>
</evidence>
<dbReference type="GO" id="GO:0015937">
    <property type="term" value="P:coenzyme A biosynthetic process"/>
    <property type="evidence" value="ECO:0007669"/>
    <property type="project" value="TreeGrafter"/>
</dbReference>